<gene>
    <name evidence="1" type="ORF">NCTC8258_02829</name>
</gene>
<organism evidence="1 2">
    <name type="scientific">Salmonella enterica I</name>
    <dbReference type="NCBI Taxonomy" id="59201"/>
    <lineage>
        <taxon>Bacteria</taxon>
        <taxon>Pseudomonadati</taxon>
        <taxon>Pseudomonadota</taxon>
        <taxon>Gammaproteobacteria</taxon>
        <taxon>Enterobacterales</taxon>
        <taxon>Enterobacteriaceae</taxon>
        <taxon>Salmonella</taxon>
    </lineage>
</organism>
<accession>A0A379W8U1</accession>
<sequence>MMRWRRRQLCFKTAEFIVAQTMPCRVHHYAPEDGRAPVLFAQAVKVRHQRFNIIDFQQLTQHRLDLASGVVGDEVPGVCY</sequence>
<dbReference type="EMBL" id="UGXS01000004">
    <property type="protein sequence ID" value="SUH15116.1"/>
    <property type="molecule type" value="Genomic_DNA"/>
</dbReference>
<dbReference type="AlphaFoldDB" id="A0A379W8U1"/>
<protein>
    <submittedName>
        <fullName evidence="1">Uncharacterized protein</fullName>
    </submittedName>
</protein>
<reference evidence="1 2" key="1">
    <citation type="submission" date="2018-06" db="EMBL/GenBank/DDBJ databases">
        <authorList>
            <consortium name="Pathogen Informatics"/>
            <person name="Doyle S."/>
        </authorList>
    </citation>
    <scope>NUCLEOTIDE SEQUENCE [LARGE SCALE GENOMIC DNA]</scope>
    <source>
        <strain evidence="1 2">NCTC8258</strain>
    </source>
</reference>
<proteinExistence type="predicted"/>
<name>A0A379W8U1_SALET</name>
<evidence type="ECO:0000313" key="2">
    <source>
        <dbReference type="Proteomes" id="UP000255509"/>
    </source>
</evidence>
<evidence type="ECO:0000313" key="1">
    <source>
        <dbReference type="EMBL" id="SUH15116.1"/>
    </source>
</evidence>
<dbReference type="Proteomes" id="UP000255509">
    <property type="component" value="Unassembled WGS sequence"/>
</dbReference>